<accession>A0A504YIU0</accession>
<dbReference type="InterPro" id="IPR016024">
    <property type="entry name" value="ARM-type_fold"/>
</dbReference>
<dbReference type="EMBL" id="SUNJ01007879">
    <property type="protein sequence ID" value="TPP61672.1"/>
    <property type="molecule type" value="Genomic_DNA"/>
</dbReference>
<dbReference type="STRING" id="46835.A0A504YIU0"/>
<keyword evidence="2" id="KW-0234">DNA repair</keyword>
<comment type="similarity">
    <text evidence="2">Belongs to the MET18/MMS19 family.</text>
</comment>
<evidence type="ECO:0000313" key="4">
    <source>
        <dbReference type="EMBL" id="TPP61672.1"/>
    </source>
</evidence>
<proteinExistence type="inferred from homology"/>
<dbReference type="InterPro" id="IPR021133">
    <property type="entry name" value="HEAT_type_2"/>
</dbReference>
<dbReference type="Gene3D" id="1.25.10.10">
    <property type="entry name" value="Leucine-rich Repeat Variant"/>
    <property type="match status" value="1"/>
</dbReference>
<dbReference type="SUPFAM" id="SSF48371">
    <property type="entry name" value="ARM repeat"/>
    <property type="match status" value="1"/>
</dbReference>
<protein>
    <recommendedName>
        <fullName evidence="2">MMS19 nucleotide excision repair protein</fullName>
    </recommendedName>
</protein>
<dbReference type="OrthoDB" id="342900at2759"/>
<keyword evidence="2" id="KW-0963">Cytoplasm</keyword>
<comment type="function">
    <text evidence="2">Key component of the cytosolic iron-sulfur protein assembly (CIA) complex, a multiprotein complex that mediates the incorporation of iron-sulfur cluster into apoproteins specifically involved in DNA metabolism and genomic integrity. In the CIA complex, MMS19 acts as an adapter between early-acting CIA components and a subset of cellular target iron-sulfur proteins.</text>
</comment>
<dbReference type="GO" id="GO:0051604">
    <property type="term" value="P:protein maturation"/>
    <property type="evidence" value="ECO:0007669"/>
    <property type="project" value="UniProtKB-UniRule"/>
</dbReference>
<dbReference type="PROSITE" id="PS50077">
    <property type="entry name" value="HEAT_REPEAT"/>
    <property type="match status" value="1"/>
</dbReference>
<sequence length="953" mass="106639">MQSEFVKGYLQAIDGERDPENLLLIFEMNLIVIENFPVDELKDDIFEIMSVYFPIDFSPPPGGGVAGVTREALARRLHCCLFACRLFAAHQLLPLLCEKADADWSQGRLDALSLLADCLHGQLHFQFDDELAESSKGMPVPLNHVSSYLVLIVPLLAKIINLHTKSNKLQPLAIACMTGLVHCYTTQAGNLHQLRDFVAVTCRILGLEYDPTKGSPVLADAKSPSDKLVHFLSEIIRYTSANGKVTRLFLSHLLPYFGASLLHESSSQESLTQRLESLVSCCKSYRTACELMDSALGGGFFWETQNDFDPETLDAFTHVDFLYSCLEDLLHQIDVAFFVNIQSTGLPSSVFQLICFCPFGLVVRMRMLSLVSHTNPISLDRLTSFLCQFIHMVDQHQISSENQSIIRTELIRLASLLYGMSSNVVTLNKLLFAQVEQLPSGKSTLATDILETMACSNPEVFDFVFRFLCKEMDQSTCCPVAYRLISVLHTVAQSMLDPSPNEEIATRLCILLTSKAKLLLHLFDQTEPDCFLKIKQIGTVFRLTSAIASQKQQNSLLVAYDYTKTKELGSIPMRILSRCSIISGLRPQLIHCAEHLRSIKWLTVTCQMLQSLAESDTLQTIQTYLRVIAAEAFASVLNKVTEPFDENTSTALKTLTRILSKCSVDNPLTILHPWLVLFTLRALFENASPCCISEAQSLIDCLVPQHVGETSSSHMLVNGDFERFILKLIDDVHPGDTFSRFCHWRSANSLTESTFSLFGNRIKEQILKFMETTRLPNQTLPYANQLRDTYLSVWLKLCTHLPVSLIYPEMKEAIRFSLYAVTSSESTIAKTNALHLLCVLSDLAGSNTGDLWETLSPSDADALFSALPRVAESSYNEVKIASTSGHSSLPIMRANVETRISIARCLYCLHKLPSEISSRHRDVEVIPLLNQLIDDPNRSVRFAAVRAQNAWLM</sequence>
<reference evidence="4 5" key="1">
    <citation type="submission" date="2019-04" db="EMBL/GenBank/DDBJ databases">
        <title>Annotation for the trematode Fasciola gigantica.</title>
        <authorList>
            <person name="Choi Y.-J."/>
        </authorList>
    </citation>
    <scope>NUCLEOTIDE SEQUENCE [LARGE SCALE GENOMIC DNA]</scope>
    <source>
        <strain evidence="4">Uganda_cow_1</strain>
    </source>
</reference>
<dbReference type="InterPro" id="IPR029240">
    <property type="entry name" value="MMS19_N"/>
</dbReference>
<feature type="domain" description="MMS19 N-terminal" evidence="3">
    <location>
        <begin position="1"/>
        <end position="120"/>
    </location>
</feature>
<organism evidence="4 5">
    <name type="scientific">Fasciola gigantica</name>
    <name type="common">Giant liver fluke</name>
    <dbReference type="NCBI Taxonomy" id="46835"/>
    <lineage>
        <taxon>Eukaryota</taxon>
        <taxon>Metazoa</taxon>
        <taxon>Spiralia</taxon>
        <taxon>Lophotrochozoa</taxon>
        <taxon>Platyhelminthes</taxon>
        <taxon>Trematoda</taxon>
        <taxon>Digenea</taxon>
        <taxon>Plagiorchiida</taxon>
        <taxon>Echinostomata</taxon>
        <taxon>Echinostomatoidea</taxon>
        <taxon>Fasciolidae</taxon>
        <taxon>Fasciola</taxon>
    </lineage>
</organism>
<dbReference type="Pfam" id="PF14500">
    <property type="entry name" value="MMS19_N"/>
    <property type="match status" value="1"/>
</dbReference>
<comment type="caution">
    <text evidence="4">The sequence shown here is derived from an EMBL/GenBank/DDBJ whole genome shotgun (WGS) entry which is preliminary data.</text>
</comment>
<dbReference type="Proteomes" id="UP000316759">
    <property type="component" value="Unassembled WGS sequence"/>
</dbReference>
<comment type="subunit">
    <text evidence="2">Component of the CIA complex.</text>
</comment>
<dbReference type="GO" id="GO:0006281">
    <property type="term" value="P:DNA repair"/>
    <property type="evidence" value="ECO:0007669"/>
    <property type="project" value="UniProtKB-UniRule"/>
</dbReference>
<dbReference type="GO" id="GO:0097361">
    <property type="term" value="C:cytosolic [4Fe-4S] assembly targeting complex"/>
    <property type="evidence" value="ECO:0007669"/>
    <property type="project" value="UniProtKB-UniRule"/>
</dbReference>
<keyword evidence="2" id="KW-0227">DNA damage</keyword>
<keyword evidence="2" id="KW-0206">Cytoskeleton</keyword>
<evidence type="ECO:0000256" key="1">
    <source>
        <dbReference type="PROSITE-ProRule" id="PRU00103"/>
    </source>
</evidence>
<evidence type="ECO:0000313" key="5">
    <source>
        <dbReference type="Proteomes" id="UP000316759"/>
    </source>
</evidence>
<dbReference type="InterPro" id="IPR039920">
    <property type="entry name" value="MMS19"/>
</dbReference>
<dbReference type="PANTHER" id="PTHR12891">
    <property type="entry name" value="DNA REPAIR/TRANSCRIPTION PROTEIN MET18/MMS19"/>
    <property type="match status" value="1"/>
</dbReference>
<evidence type="ECO:0000256" key="2">
    <source>
        <dbReference type="RuleBase" id="RU367072"/>
    </source>
</evidence>
<comment type="subcellular location">
    <subcellularLocation>
        <location evidence="2">Cytoplasm</location>
        <location evidence="2">Cytoskeleton</location>
        <location evidence="2">Spindle</location>
    </subcellularLocation>
    <subcellularLocation>
        <location evidence="2">Nucleus</location>
    </subcellularLocation>
</comment>
<dbReference type="GO" id="GO:0005634">
    <property type="term" value="C:nucleus"/>
    <property type="evidence" value="ECO:0007669"/>
    <property type="project" value="UniProtKB-SubCell"/>
</dbReference>
<evidence type="ECO:0000259" key="3">
    <source>
        <dbReference type="Pfam" id="PF14500"/>
    </source>
</evidence>
<dbReference type="AlphaFoldDB" id="A0A504YIU0"/>
<keyword evidence="2" id="KW-0539">Nucleus</keyword>
<dbReference type="GO" id="GO:0005819">
    <property type="term" value="C:spindle"/>
    <property type="evidence" value="ECO:0007669"/>
    <property type="project" value="UniProtKB-SubCell"/>
</dbReference>
<dbReference type="InterPro" id="IPR011989">
    <property type="entry name" value="ARM-like"/>
</dbReference>
<dbReference type="GO" id="GO:0016226">
    <property type="term" value="P:iron-sulfur cluster assembly"/>
    <property type="evidence" value="ECO:0007669"/>
    <property type="project" value="UniProtKB-UniRule"/>
</dbReference>
<feature type="repeat" description="HEAT" evidence="1">
    <location>
        <begin position="925"/>
        <end position="953"/>
    </location>
</feature>
<name>A0A504YIU0_FASGI</name>
<gene>
    <name evidence="4" type="ORF">FGIG_03067</name>
</gene>
<dbReference type="PANTHER" id="PTHR12891:SF0">
    <property type="entry name" value="MMS19 NUCLEOTIDE EXCISION REPAIR PROTEIN HOMOLOG"/>
    <property type="match status" value="1"/>
</dbReference>
<keyword evidence="5" id="KW-1185">Reference proteome</keyword>